<comment type="subcellular location">
    <subcellularLocation>
        <location evidence="4">Mitochondrion inner membrane</location>
    </subcellularLocation>
</comment>
<evidence type="ECO:0000256" key="3">
    <source>
        <dbReference type="ARBA" id="ARBA00023157"/>
    </source>
</evidence>
<evidence type="ECO:0000313" key="5">
    <source>
        <dbReference type="EMBL" id="ODV90388.1"/>
    </source>
</evidence>
<dbReference type="PANTHER" id="PTHR22977">
    <property type="entry name" value="COX ASSEMBLY MITOCHONDRIAL PROTEIN"/>
    <property type="match status" value="1"/>
</dbReference>
<keyword evidence="2 4" id="KW-0496">Mitochondrion</keyword>
<dbReference type="PANTHER" id="PTHR22977:SF1">
    <property type="entry name" value="COX ASSEMBLY MITOCHONDRIAL PROTEIN 2 HOMOLOG"/>
    <property type="match status" value="1"/>
</dbReference>
<evidence type="ECO:0000256" key="1">
    <source>
        <dbReference type="ARBA" id="ARBA00007347"/>
    </source>
</evidence>
<keyword evidence="4" id="KW-0472">Membrane</keyword>
<comment type="similarity">
    <text evidence="1 4">Belongs to the CMC family.</text>
</comment>
<protein>
    <recommendedName>
        <fullName evidence="4">COX assembly mitochondrial protein</fullName>
    </recommendedName>
</protein>
<evidence type="ECO:0000256" key="4">
    <source>
        <dbReference type="RuleBase" id="RU364104"/>
    </source>
</evidence>
<reference evidence="6" key="1">
    <citation type="submission" date="2016-02" db="EMBL/GenBank/DDBJ databases">
        <title>Comparative genomics of biotechnologically important yeasts.</title>
        <authorList>
            <consortium name="DOE Joint Genome Institute"/>
            <person name="Riley R."/>
            <person name="Haridas S."/>
            <person name="Wolfe K.H."/>
            <person name="Lopes M.R."/>
            <person name="Hittinger C.T."/>
            <person name="Goker M."/>
            <person name="Salamov A."/>
            <person name="Wisecaver J."/>
            <person name="Long T.M."/>
            <person name="Aerts A.L."/>
            <person name="Barry K."/>
            <person name="Choi C."/>
            <person name="Clum A."/>
            <person name="Coughlan A.Y."/>
            <person name="Deshpande S."/>
            <person name="Douglass A.P."/>
            <person name="Hanson S.J."/>
            <person name="Klenk H.-P."/>
            <person name="Labutti K."/>
            <person name="Lapidus A."/>
            <person name="Lindquist E."/>
            <person name="Lipzen A."/>
            <person name="Meier-Kolthoff J.P."/>
            <person name="Ohm R.A."/>
            <person name="Otillar R.P."/>
            <person name="Pangilinan J."/>
            <person name="Peng Y."/>
            <person name="Rokas A."/>
            <person name="Rosa C.A."/>
            <person name="Scheuner C."/>
            <person name="Sibirny A.A."/>
            <person name="Slot J.C."/>
            <person name="Stielow J.B."/>
            <person name="Sun H."/>
            <person name="Kurtzman C.P."/>
            <person name="Blackwell M."/>
            <person name="Jeffries T.W."/>
            <person name="Grigoriev I.V."/>
        </authorList>
    </citation>
    <scope>NUCLEOTIDE SEQUENCE [LARGE SCALE GENOMIC DNA]</scope>
    <source>
        <strain evidence="6">NRRL Y-17796</strain>
    </source>
</reference>
<keyword evidence="4" id="KW-0999">Mitochondrion inner membrane</keyword>
<dbReference type="EMBL" id="KV453842">
    <property type="protein sequence ID" value="ODV90388.1"/>
    <property type="molecule type" value="Genomic_DNA"/>
</dbReference>
<keyword evidence="6" id="KW-1185">Reference proteome</keyword>
<evidence type="ECO:0000313" key="6">
    <source>
        <dbReference type="Proteomes" id="UP000095023"/>
    </source>
</evidence>
<keyword evidence="3" id="KW-1015">Disulfide bond</keyword>
<comment type="function">
    <text evidence="4">Required for mitochondrial cytochrome c oxidase (COX) assembly and respiration.</text>
</comment>
<name>A0A1E4TFD4_9ASCO</name>
<gene>
    <name evidence="5" type="ORF">CANCADRAFT_2115</name>
</gene>
<dbReference type="OrthoDB" id="532630at2759"/>
<dbReference type="Proteomes" id="UP000095023">
    <property type="component" value="Unassembled WGS sequence"/>
</dbReference>
<dbReference type="Pfam" id="PF08583">
    <property type="entry name" value="Cmc1"/>
    <property type="match status" value="1"/>
</dbReference>
<keyword evidence="4" id="KW-0143">Chaperone</keyword>
<organism evidence="5 6">
    <name type="scientific">Tortispora caseinolytica NRRL Y-17796</name>
    <dbReference type="NCBI Taxonomy" id="767744"/>
    <lineage>
        <taxon>Eukaryota</taxon>
        <taxon>Fungi</taxon>
        <taxon>Dikarya</taxon>
        <taxon>Ascomycota</taxon>
        <taxon>Saccharomycotina</taxon>
        <taxon>Trigonopsidomycetes</taxon>
        <taxon>Trigonopsidales</taxon>
        <taxon>Trigonopsidaceae</taxon>
        <taxon>Tortispora</taxon>
    </lineage>
</organism>
<dbReference type="AlphaFoldDB" id="A0A1E4TFD4"/>
<evidence type="ECO:0000256" key="2">
    <source>
        <dbReference type="ARBA" id="ARBA00023128"/>
    </source>
</evidence>
<accession>A0A1E4TFD4</accession>
<dbReference type="GO" id="GO:0005743">
    <property type="term" value="C:mitochondrial inner membrane"/>
    <property type="evidence" value="ECO:0007669"/>
    <property type="project" value="UniProtKB-SubCell"/>
</dbReference>
<dbReference type="InterPro" id="IPR013892">
    <property type="entry name" value="Cyt_c_biogenesis_Cmc1-like"/>
</dbReference>
<proteinExistence type="inferred from homology"/>
<sequence>MHPKLSEYRHAECADLIIELEKCHQKNFLLKAMGACNDAKDQLTLCLRQLRIDRQYENNSDSRLKQQVIRSRWSKENQDDAEIRDAIAQKQQRIEYLKSLDVSAP</sequence>
<dbReference type="PROSITE" id="PS51808">
    <property type="entry name" value="CHCH"/>
    <property type="match status" value="1"/>
</dbReference>